<evidence type="ECO:0000313" key="2">
    <source>
        <dbReference type="Proteomes" id="UP000463931"/>
    </source>
</evidence>
<name>A0AAE6WGT8_9LACO</name>
<evidence type="ECO:0000313" key="1">
    <source>
        <dbReference type="EMBL" id="QIA90506.1"/>
    </source>
</evidence>
<dbReference type="EMBL" id="CP040852">
    <property type="protein sequence ID" value="QIA90506.1"/>
    <property type="molecule type" value="Genomic_DNA"/>
</dbReference>
<dbReference type="RefSeq" id="WP_163588101.1">
    <property type="nucleotide sequence ID" value="NZ_CP040852.1"/>
</dbReference>
<reference evidence="1 2" key="1">
    <citation type="journal article" date="2019" name="Nat. Med.">
        <title>Preventing dysbiosis of the neonatal mouse intestinal microbiome protects against late-onset sepsis.</title>
        <authorList>
            <person name="Singer J.R."/>
            <person name="Blosser E.G."/>
            <person name="Zindl C.L."/>
            <person name="Silberger D.J."/>
            <person name="Conlan S."/>
            <person name="Laufer V.A."/>
            <person name="DiToro D."/>
            <person name="Deming C."/>
            <person name="Kumar R."/>
            <person name="Morrow C.D."/>
            <person name="Segre J.A."/>
            <person name="Gray M.J."/>
            <person name="Randolph D.A."/>
            <person name="Weaver C.T."/>
        </authorList>
    </citation>
    <scope>NUCLEOTIDE SEQUENCE [LARGE SCALE GENOMIC DNA]</scope>
    <source>
        <strain evidence="1 2">V10</strain>
    </source>
</reference>
<proteinExistence type="predicted"/>
<dbReference type="Proteomes" id="UP000463931">
    <property type="component" value="Chromosome"/>
</dbReference>
<organism evidence="1 2">
    <name type="scientific">Ligilactobacillus murinus</name>
    <dbReference type="NCBI Taxonomy" id="1622"/>
    <lineage>
        <taxon>Bacteria</taxon>
        <taxon>Bacillati</taxon>
        <taxon>Bacillota</taxon>
        <taxon>Bacilli</taxon>
        <taxon>Lactobacillales</taxon>
        <taxon>Lactobacillaceae</taxon>
        <taxon>Ligilactobacillus</taxon>
    </lineage>
</organism>
<dbReference type="AlphaFoldDB" id="A0AAE6WGT8"/>
<accession>A0AAE6WGT8</accession>
<sequence length="141" mass="15688">MGEVKNAEEFERILDSLAEGIGHDERVLANKVGAEAFKKIMQPKVPVSTKTFTGKTVHLRDSLVTEQHPNGSVAVGFTAKGHKGYIGRFQNDGWDVRDRNGIQHSHVPGKHFWEESVKEAKPILATVMTNAIKQAMDKKVR</sequence>
<protein>
    <submittedName>
        <fullName evidence="1">Phage tail protein</fullName>
    </submittedName>
</protein>
<gene>
    <name evidence="1" type="ORF">FEE40_10255</name>
</gene>